<protein>
    <submittedName>
        <fullName evidence="3">SWIB/MDM2 domain protein</fullName>
    </submittedName>
</protein>
<dbReference type="InterPro" id="IPR019835">
    <property type="entry name" value="SWIB_domain"/>
</dbReference>
<keyword evidence="4" id="KW-1185">Reference proteome</keyword>
<feature type="compositionally biased region" description="Basic residues" evidence="1">
    <location>
        <begin position="61"/>
        <end position="73"/>
    </location>
</feature>
<dbReference type="OrthoDB" id="10251073at2759"/>
<dbReference type="GeneID" id="22912675"/>
<feature type="compositionally biased region" description="Basic and acidic residues" evidence="1">
    <location>
        <begin position="329"/>
        <end position="339"/>
    </location>
</feature>
<dbReference type="CDD" id="cd10567">
    <property type="entry name" value="SWIB-MDM2_like"/>
    <property type="match status" value="1"/>
</dbReference>
<feature type="compositionally biased region" description="Acidic residues" evidence="1">
    <location>
        <begin position="203"/>
        <end position="216"/>
    </location>
</feature>
<dbReference type="RefSeq" id="XP_011130390.1">
    <property type="nucleotide sequence ID" value="XM_011132088.1"/>
</dbReference>
<feature type="region of interest" description="Disordered" evidence="1">
    <location>
        <begin position="203"/>
        <end position="339"/>
    </location>
</feature>
<feature type="region of interest" description="Disordered" evidence="1">
    <location>
        <begin position="1"/>
        <end position="77"/>
    </location>
</feature>
<dbReference type="InterPro" id="IPR036885">
    <property type="entry name" value="SWIB_MDM2_dom_sf"/>
</dbReference>
<feature type="compositionally biased region" description="Polar residues" evidence="1">
    <location>
        <begin position="298"/>
        <end position="319"/>
    </location>
</feature>
<comment type="caution">
    <text evidence="3">The sequence shown here is derived from an EMBL/GenBank/DDBJ whole genome shotgun (WGS) entry which is preliminary data.</text>
</comment>
<feature type="domain" description="DM2" evidence="2">
    <location>
        <begin position="79"/>
        <end position="153"/>
    </location>
</feature>
<dbReference type="Gene3D" id="1.10.245.10">
    <property type="entry name" value="SWIB/MDM2 domain"/>
    <property type="match status" value="1"/>
</dbReference>
<feature type="compositionally biased region" description="Polar residues" evidence="1">
    <location>
        <begin position="39"/>
        <end position="50"/>
    </location>
</feature>
<feature type="compositionally biased region" description="Basic residues" evidence="1">
    <location>
        <begin position="238"/>
        <end position="247"/>
    </location>
</feature>
<dbReference type="VEuPathDB" id="CryptoDB:GNI_073110"/>
<feature type="compositionally biased region" description="Polar residues" evidence="1">
    <location>
        <begin position="262"/>
        <end position="273"/>
    </location>
</feature>
<dbReference type="EMBL" id="AFNH02000548">
    <property type="protein sequence ID" value="EZG67003.1"/>
    <property type="molecule type" value="Genomic_DNA"/>
</dbReference>
<dbReference type="SUPFAM" id="SSF47592">
    <property type="entry name" value="SWIB/MDM2 domain"/>
    <property type="match status" value="1"/>
</dbReference>
<proteinExistence type="predicted"/>
<evidence type="ECO:0000256" key="1">
    <source>
        <dbReference type="SAM" id="MobiDB-lite"/>
    </source>
</evidence>
<sequence length="339" mass="37504">MTPKRKNTPPTSKPTSKPTSRTIKTPTKIKTTTIKSKTVRAQTPRATTRPKTGKRSTSSGRSKRPKRRKKGRRAGNTANLMRVYRLSPMLSQLLDKTALSRSQAIKLIWKYIKDHDLNDGHVIACDKALRTCFDTDYLHFFSLTAYLTPHLLEVVDTLEEHAPSTVDILLNDLPELRDLSGEHLHCDGSTDSDDESADLEADDLVDDDAPDDDDDDKPIKSEPAVKSDSNISEPNRGTNRHHTRARTPTRSPNRTPPKSAPSKISTPSSNKPESASRPLLQTKLQAVKSEIKIKPEPQLSQAATSRVQFTPARSTSRASTPGPRAHSKSSSDLKEEALP</sequence>
<name>A0A023B735_GRENI</name>
<dbReference type="eggNOG" id="KOG1946">
    <property type="taxonomic scope" value="Eukaryota"/>
</dbReference>
<dbReference type="SMART" id="SM00151">
    <property type="entry name" value="SWIB"/>
    <property type="match status" value="1"/>
</dbReference>
<dbReference type="Proteomes" id="UP000019763">
    <property type="component" value="Unassembled WGS sequence"/>
</dbReference>
<evidence type="ECO:0000313" key="4">
    <source>
        <dbReference type="Proteomes" id="UP000019763"/>
    </source>
</evidence>
<reference evidence="3" key="1">
    <citation type="submission" date="2013-12" db="EMBL/GenBank/DDBJ databases">
        <authorList>
            <person name="Omoto C.K."/>
            <person name="Sibley D."/>
            <person name="Venepally P."/>
            <person name="Hadjithomas M."/>
            <person name="Karamycheva S."/>
            <person name="Brunk B."/>
            <person name="Roos D."/>
            <person name="Caler E."/>
            <person name="Lorenzi H."/>
        </authorList>
    </citation>
    <scope>NUCLEOTIDE SEQUENCE</scope>
</reference>
<gene>
    <name evidence="3" type="ORF">GNI_073110</name>
</gene>
<dbReference type="InterPro" id="IPR003121">
    <property type="entry name" value="SWIB_MDM2_domain"/>
</dbReference>
<dbReference type="PANTHER" id="PTHR13844">
    <property type="entry name" value="SWI/SNF-RELATED MATRIX-ASSOCIATED ACTIN-DEPENDENT REGULATOR OF CHROMATIN SUBFAMILY D"/>
    <property type="match status" value="1"/>
</dbReference>
<dbReference type="PROSITE" id="PS51925">
    <property type="entry name" value="SWIB_MDM2"/>
    <property type="match status" value="1"/>
</dbReference>
<feature type="compositionally biased region" description="Low complexity" evidence="1">
    <location>
        <begin position="8"/>
        <end position="36"/>
    </location>
</feature>
<feature type="compositionally biased region" description="Polar residues" evidence="1">
    <location>
        <begin position="227"/>
        <end position="237"/>
    </location>
</feature>
<evidence type="ECO:0000259" key="2">
    <source>
        <dbReference type="PROSITE" id="PS51925"/>
    </source>
</evidence>
<accession>A0A023B735</accession>
<dbReference type="Pfam" id="PF02201">
    <property type="entry name" value="SWIB"/>
    <property type="match status" value="1"/>
</dbReference>
<evidence type="ECO:0000313" key="3">
    <source>
        <dbReference type="EMBL" id="EZG67003.1"/>
    </source>
</evidence>
<organism evidence="3 4">
    <name type="scientific">Gregarina niphandrodes</name>
    <name type="common">Septate eugregarine</name>
    <dbReference type="NCBI Taxonomy" id="110365"/>
    <lineage>
        <taxon>Eukaryota</taxon>
        <taxon>Sar</taxon>
        <taxon>Alveolata</taxon>
        <taxon>Apicomplexa</taxon>
        <taxon>Conoidasida</taxon>
        <taxon>Gregarinasina</taxon>
        <taxon>Eugregarinorida</taxon>
        <taxon>Gregarinidae</taxon>
        <taxon>Gregarina</taxon>
    </lineage>
</organism>
<dbReference type="AlphaFoldDB" id="A0A023B735"/>